<organism evidence="7 8">
    <name type="scientific">Thalictrum thalictroides</name>
    <name type="common">Rue-anemone</name>
    <name type="synonym">Anemone thalictroides</name>
    <dbReference type="NCBI Taxonomy" id="46969"/>
    <lineage>
        <taxon>Eukaryota</taxon>
        <taxon>Viridiplantae</taxon>
        <taxon>Streptophyta</taxon>
        <taxon>Embryophyta</taxon>
        <taxon>Tracheophyta</taxon>
        <taxon>Spermatophyta</taxon>
        <taxon>Magnoliopsida</taxon>
        <taxon>Ranunculales</taxon>
        <taxon>Ranunculaceae</taxon>
        <taxon>Thalictroideae</taxon>
        <taxon>Thalictrum</taxon>
    </lineage>
</organism>
<dbReference type="GO" id="GO:0006355">
    <property type="term" value="P:regulation of DNA-templated transcription"/>
    <property type="evidence" value="ECO:0007669"/>
    <property type="project" value="InterPro"/>
</dbReference>
<evidence type="ECO:0000256" key="3">
    <source>
        <dbReference type="ARBA" id="ARBA00023163"/>
    </source>
</evidence>
<accession>A0A7J6WE20</accession>
<evidence type="ECO:0000313" key="7">
    <source>
        <dbReference type="EMBL" id="KAF5195696.1"/>
    </source>
</evidence>
<feature type="compositionally biased region" description="Polar residues" evidence="5">
    <location>
        <begin position="204"/>
        <end position="225"/>
    </location>
</feature>
<dbReference type="InterPro" id="IPR036093">
    <property type="entry name" value="NAC_dom_sf"/>
</dbReference>
<sequence length="398" mass="44996">MAILSCEKAKEEEEATVLLLPPGFTFRPTDIELLTYYLSKKINGDEDLPNIIVERKLYGKEAPEPWKIFDEGTTTTAVEEVKYFYTWAIKKHGSKKNYFDRVCGQGKWKMDKTDPILDSENRLLGFKKLFSFDNFDKVKYGSWVLWEYTLNTANPNNQQELTVCKMHRGTIGKKKAKQDLELLNMPSCNKKRTRLTMNDESEPASRSSSTKMLKQTTNKESSLPAPSTPLVIEKPVVLQYGGLSFPSTFEGTTAELTFGDVQQDYQPEPQPREQLCTNNDETTSCSGRPSINSPMQIDVYQPQPDQGVPATCPQPDDDNQRVYGACTQSDDQPIAQSDQDVPAAHFQLDNDECAFGVENLSYLDNPEFLCELQNVVGDDIAQEEDGLYEFFGELSSTR</sequence>
<dbReference type="Pfam" id="PF02365">
    <property type="entry name" value="NAM"/>
    <property type="match status" value="1"/>
</dbReference>
<dbReference type="GO" id="GO:0048731">
    <property type="term" value="P:system development"/>
    <property type="evidence" value="ECO:0007669"/>
    <property type="project" value="TreeGrafter"/>
</dbReference>
<name>A0A7J6WE20_THATH</name>
<comment type="caution">
    <text evidence="7">The sequence shown here is derived from an EMBL/GenBank/DDBJ whole genome shotgun (WGS) entry which is preliminary data.</text>
</comment>
<dbReference type="Gene3D" id="2.170.150.80">
    <property type="entry name" value="NAC domain"/>
    <property type="match status" value="1"/>
</dbReference>
<evidence type="ECO:0000313" key="8">
    <source>
        <dbReference type="Proteomes" id="UP000554482"/>
    </source>
</evidence>
<feature type="compositionally biased region" description="Polar residues" evidence="5">
    <location>
        <begin position="275"/>
        <end position="287"/>
    </location>
</feature>
<feature type="region of interest" description="Disordered" evidence="5">
    <location>
        <begin position="192"/>
        <end position="227"/>
    </location>
</feature>
<evidence type="ECO:0000256" key="1">
    <source>
        <dbReference type="ARBA" id="ARBA00023015"/>
    </source>
</evidence>
<keyword evidence="8" id="KW-1185">Reference proteome</keyword>
<evidence type="ECO:0000256" key="4">
    <source>
        <dbReference type="ARBA" id="ARBA00023242"/>
    </source>
</evidence>
<dbReference type="SUPFAM" id="SSF101941">
    <property type="entry name" value="NAC domain"/>
    <property type="match status" value="1"/>
</dbReference>
<feature type="region of interest" description="Disordered" evidence="5">
    <location>
        <begin position="266"/>
        <end position="287"/>
    </location>
</feature>
<reference evidence="7 8" key="1">
    <citation type="submission" date="2020-06" db="EMBL/GenBank/DDBJ databases">
        <title>Transcriptomic and genomic resources for Thalictrum thalictroides and T. hernandezii: Facilitating candidate gene discovery in an emerging model plant lineage.</title>
        <authorList>
            <person name="Arias T."/>
            <person name="Riano-Pachon D.M."/>
            <person name="Di Stilio V.S."/>
        </authorList>
    </citation>
    <scope>NUCLEOTIDE SEQUENCE [LARGE SCALE GENOMIC DNA]</scope>
    <source>
        <strain evidence="8">cv. WT478/WT964</strain>
        <tissue evidence="7">Leaves</tissue>
    </source>
</reference>
<keyword evidence="2" id="KW-0238">DNA-binding</keyword>
<dbReference type="AlphaFoldDB" id="A0A7J6WE20"/>
<dbReference type="Proteomes" id="UP000554482">
    <property type="component" value="Unassembled WGS sequence"/>
</dbReference>
<dbReference type="PROSITE" id="PS51005">
    <property type="entry name" value="NAC"/>
    <property type="match status" value="1"/>
</dbReference>
<dbReference type="PANTHER" id="PTHR31719:SF164">
    <property type="entry name" value="NAC DOMAIN-CONTAINING PROTEIN"/>
    <property type="match status" value="1"/>
</dbReference>
<keyword evidence="4" id="KW-0539">Nucleus</keyword>
<protein>
    <submittedName>
        <fullName evidence="7">Nac transcription factor 29-like</fullName>
    </submittedName>
</protein>
<keyword evidence="3" id="KW-0804">Transcription</keyword>
<feature type="domain" description="NAC" evidence="6">
    <location>
        <begin position="20"/>
        <end position="169"/>
    </location>
</feature>
<evidence type="ECO:0000256" key="5">
    <source>
        <dbReference type="SAM" id="MobiDB-lite"/>
    </source>
</evidence>
<dbReference type="EMBL" id="JABWDY010016985">
    <property type="protein sequence ID" value="KAF5195696.1"/>
    <property type="molecule type" value="Genomic_DNA"/>
</dbReference>
<keyword evidence="1" id="KW-0805">Transcription regulation</keyword>
<evidence type="ECO:0000256" key="2">
    <source>
        <dbReference type="ARBA" id="ARBA00023125"/>
    </source>
</evidence>
<proteinExistence type="predicted"/>
<dbReference type="GO" id="GO:0003677">
    <property type="term" value="F:DNA binding"/>
    <property type="evidence" value="ECO:0007669"/>
    <property type="project" value="UniProtKB-KW"/>
</dbReference>
<dbReference type="InterPro" id="IPR003441">
    <property type="entry name" value="NAC-dom"/>
</dbReference>
<evidence type="ECO:0000259" key="6">
    <source>
        <dbReference type="PROSITE" id="PS51005"/>
    </source>
</evidence>
<dbReference type="PANTHER" id="PTHR31719">
    <property type="entry name" value="NAC TRANSCRIPTION FACTOR 56"/>
    <property type="match status" value="1"/>
</dbReference>
<dbReference type="OrthoDB" id="774757at2759"/>
<gene>
    <name evidence="7" type="ORF">FRX31_014715</name>
</gene>